<sequence>MAQYFLIHPDNPQARLIRQAVEIIRDGGVLVYPTDSCYAIGCQLGNKEALERVRRIRQVDDNHHFTLVCRDLKELATYARVDNRQFRYLKSATPGRYTVILTATRETPRRVMHPKRNTIGLRVPDHPVVAALLEELGEPLLSATLLLPGEEWPLTEGWEIRERLEHEVDLILDAGSCSVEPTTVIDLTDDDPVLLRRGAGDPALFGLQE</sequence>
<reference evidence="3" key="1">
    <citation type="journal article" date="2019" name="Int. J. Syst. Evol. Microbiol.">
        <title>The Global Catalogue of Microorganisms (GCM) 10K type strain sequencing project: providing services to taxonomists for standard genome sequencing and annotation.</title>
        <authorList>
            <consortium name="The Broad Institute Genomics Platform"/>
            <consortium name="The Broad Institute Genome Sequencing Center for Infectious Disease"/>
            <person name="Wu L."/>
            <person name="Ma J."/>
        </authorList>
    </citation>
    <scope>NUCLEOTIDE SEQUENCE [LARGE SCALE GENOMIC DNA]</scope>
    <source>
        <strain evidence="3">LMG 29894</strain>
    </source>
</reference>
<dbReference type="InterPro" id="IPR006070">
    <property type="entry name" value="Sua5-like_dom"/>
</dbReference>
<evidence type="ECO:0000259" key="1">
    <source>
        <dbReference type="PROSITE" id="PS51163"/>
    </source>
</evidence>
<gene>
    <name evidence="2" type="ORF">ACFOW7_00230</name>
</gene>
<accession>A0ABV8MKG2</accession>
<dbReference type="Proteomes" id="UP001595791">
    <property type="component" value="Unassembled WGS sequence"/>
</dbReference>
<dbReference type="Pfam" id="PF01300">
    <property type="entry name" value="Sua5_yciO_yrdC"/>
    <property type="match status" value="1"/>
</dbReference>
<dbReference type="SUPFAM" id="SSF55821">
    <property type="entry name" value="YrdC/RibB"/>
    <property type="match status" value="1"/>
</dbReference>
<evidence type="ECO:0000313" key="3">
    <source>
        <dbReference type="Proteomes" id="UP001595791"/>
    </source>
</evidence>
<comment type="caution">
    <text evidence="2">The sequence shown here is derived from an EMBL/GenBank/DDBJ whole genome shotgun (WGS) entry which is preliminary data.</text>
</comment>
<dbReference type="InterPro" id="IPR017945">
    <property type="entry name" value="DHBP_synth_RibB-like_a/b_dom"/>
</dbReference>
<dbReference type="PANTHER" id="PTHR42828:SF3">
    <property type="entry name" value="THREONYLCARBAMOYL-AMP SYNTHASE"/>
    <property type="match status" value="1"/>
</dbReference>
<dbReference type="InterPro" id="IPR052532">
    <property type="entry name" value="SUA5_domain"/>
</dbReference>
<dbReference type="EC" id="2.7.7.87" evidence="2"/>
<organism evidence="2 3">
    <name type="scientific">Chitinimonas lacunae</name>
    <dbReference type="NCBI Taxonomy" id="1963018"/>
    <lineage>
        <taxon>Bacteria</taxon>
        <taxon>Pseudomonadati</taxon>
        <taxon>Pseudomonadota</taxon>
        <taxon>Betaproteobacteria</taxon>
        <taxon>Neisseriales</taxon>
        <taxon>Chitinibacteraceae</taxon>
        <taxon>Chitinimonas</taxon>
    </lineage>
</organism>
<dbReference type="PROSITE" id="PS51163">
    <property type="entry name" value="YRDC"/>
    <property type="match status" value="1"/>
</dbReference>
<evidence type="ECO:0000313" key="2">
    <source>
        <dbReference type="EMBL" id="MFC4157770.1"/>
    </source>
</evidence>
<dbReference type="RefSeq" id="WP_378159757.1">
    <property type="nucleotide sequence ID" value="NZ_JBHSBU010000001.1"/>
</dbReference>
<dbReference type="GO" id="GO:0061710">
    <property type="term" value="F:L-threonylcarbamoyladenylate synthase"/>
    <property type="evidence" value="ECO:0007669"/>
    <property type="project" value="UniProtKB-EC"/>
</dbReference>
<keyword evidence="2" id="KW-0548">Nucleotidyltransferase</keyword>
<keyword evidence="2" id="KW-0808">Transferase</keyword>
<dbReference type="NCBIfam" id="TIGR00057">
    <property type="entry name" value="L-threonylcarbamoyladenylate synthase"/>
    <property type="match status" value="1"/>
</dbReference>
<protein>
    <submittedName>
        <fullName evidence="2">L-threonylcarbamoyladenylate synthase</fullName>
        <ecNumber evidence="2">2.7.7.87</ecNumber>
    </submittedName>
</protein>
<proteinExistence type="predicted"/>
<dbReference type="EMBL" id="JBHSBU010000001">
    <property type="protein sequence ID" value="MFC4157770.1"/>
    <property type="molecule type" value="Genomic_DNA"/>
</dbReference>
<name>A0ABV8MKG2_9NEIS</name>
<keyword evidence="3" id="KW-1185">Reference proteome</keyword>
<dbReference type="PANTHER" id="PTHR42828">
    <property type="entry name" value="DHBP SYNTHASE RIBB-LIKE ALPHA/BETA DOMAIN-CONTAINING PROTEIN"/>
    <property type="match status" value="1"/>
</dbReference>
<dbReference type="Gene3D" id="3.90.870.10">
    <property type="entry name" value="DHBP synthase"/>
    <property type="match status" value="1"/>
</dbReference>
<feature type="domain" description="YrdC-like" evidence="1">
    <location>
        <begin position="14"/>
        <end position="200"/>
    </location>
</feature>